<evidence type="ECO:0000313" key="3">
    <source>
        <dbReference type="Proteomes" id="UP000185622"/>
    </source>
</evidence>
<gene>
    <name evidence="2" type="ORF">BMG03_01055</name>
</gene>
<organism evidence="2 3">
    <name type="scientific">Thioclava nitratireducens</name>
    <dbReference type="NCBI Taxonomy" id="1915078"/>
    <lineage>
        <taxon>Bacteria</taxon>
        <taxon>Pseudomonadati</taxon>
        <taxon>Pseudomonadota</taxon>
        <taxon>Alphaproteobacteria</taxon>
        <taxon>Rhodobacterales</taxon>
        <taxon>Paracoccaceae</taxon>
        <taxon>Thioclava</taxon>
    </lineage>
</organism>
<dbReference type="RefSeq" id="WP_075775290.1">
    <property type="nucleotide sequence ID" value="NZ_CP019437.1"/>
</dbReference>
<dbReference type="EMBL" id="CP019437">
    <property type="protein sequence ID" value="AQS46544.1"/>
    <property type="molecule type" value="Genomic_DNA"/>
</dbReference>
<feature type="compositionally biased region" description="Pro residues" evidence="1">
    <location>
        <begin position="30"/>
        <end position="64"/>
    </location>
</feature>
<name>A0ABN4X8Z4_9RHOB</name>
<protein>
    <submittedName>
        <fullName evidence="2">Uncharacterized protein</fullName>
    </submittedName>
</protein>
<accession>A0ABN4X8Z4</accession>
<dbReference type="Proteomes" id="UP000185622">
    <property type="component" value="Chromosome"/>
</dbReference>
<reference evidence="2 3" key="1">
    <citation type="submission" date="2017-01" db="EMBL/GenBank/DDBJ databases">
        <title>The complete genome sequence of a sulfur-oxidizing marine bacterium Thioclava sp. 25B10_4T.</title>
        <authorList>
            <person name="Liu Y."/>
            <person name="Lai Q."/>
            <person name="Shao Z."/>
        </authorList>
    </citation>
    <scope>NUCLEOTIDE SEQUENCE [LARGE SCALE GENOMIC DNA]</scope>
    <source>
        <strain evidence="2 3">25B10_4</strain>
    </source>
</reference>
<sequence>MKTTANFLSFLRLRMTWAPADDPAGGGAPPADPPADPPPNDPPADPPPSDPPKDPPPAAPPADPPAAKWFEDEKMLDAEDREWLKSRGLTLDDPKEAIPKLVRGHRSAEKHIGRGVDKILEKPAEGESYADWAKKNAEALGLPKEIDGYEVAKPENWAKDAPWDTDLEAQAKKIAHEQGVPPAALNQFVALYAGKVAALSSDAEESYKQANAKMMEDLHSEYGAQAQAVMAKAQQVASFAAEKIGLDQESLEAVIGRLSKDMGDAQTIRFMNVFAEAIGEDSGIGLGKGASSGLTGSRSDAQAALSDFMKADGEWAKASAAGDRATIERLRPKFDQLTKAVASFSK</sequence>
<evidence type="ECO:0000256" key="1">
    <source>
        <dbReference type="SAM" id="MobiDB-lite"/>
    </source>
</evidence>
<proteinExistence type="predicted"/>
<evidence type="ECO:0000313" key="2">
    <source>
        <dbReference type="EMBL" id="AQS46544.1"/>
    </source>
</evidence>
<feature type="region of interest" description="Disordered" evidence="1">
    <location>
        <begin position="18"/>
        <end position="74"/>
    </location>
</feature>
<keyword evidence="3" id="KW-1185">Reference proteome</keyword>